<dbReference type="PANTHER" id="PTHR31371">
    <property type="entry name" value="BNAC09G50660D PROTEIN"/>
    <property type="match status" value="1"/>
</dbReference>
<evidence type="ECO:0000313" key="4">
    <source>
        <dbReference type="Proteomes" id="UP000295252"/>
    </source>
</evidence>
<gene>
    <name evidence="3" type="ORF">GSCOC_T00023485001</name>
</gene>
<organism evidence="3 4">
    <name type="scientific">Coffea canephora</name>
    <name type="common">Robusta coffee</name>
    <dbReference type="NCBI Taxonomy" id="49390"/>
    <lineage>
        <taxon>Eukaryota</taxon>
        <taxon>Viridiplantae</taxon>
        <taxon>Streptophyta</taxon>
        <taxon>Embryophyta</taxon>
        <taxon>Tracheophyta</taxon>
        <taxon>Spermatophyta</taxon>
        <taxon>Magnoliopsida</taxon>
        <taxon>eudicotyledons</taxon>
        <taxon>Gunneridae</taxon>
        <taxon>Pentapetalae</taxon>
        <taxon>asterids</taxon>
        <taxon>lamiids</taxon>
        <taxon>Gentianales</taxon>
        <taxon>Rubiaceae</taxon>
        <taxon>Ixoroideae</taxon>
        <taxon>Gardenieae complex</taxon>
        <taxon>Bertiereae - Coffeeae clade</taxon>
        <taxon>Coffeeae</taxon>
        <taxon>Coffea</taxon>
    </lineage>
</organism>
<protein>
    <recommendedName>
        <fullName evidence="5">DUF668 domain-containing protein</fullName>
    </recommendedName>
</protein>
<dbReference type="EMBL" id="HG739106">
    <property type="protein sequence ID" value="CDP06580.1"/>
    <property type="molecule type" value="Genomic_DNA"/>
</dbReference>
<sequence length="472" mass="53080">MGWLLELSARKHGDDVQKSNQLGILAFETAKTMSKLVSLYKSLSHDQISRLAREVVTSQGIAYLNSMDEGLLFGLACAERLEDLDKTATAVAQLGQKCRDFGLKRFDLVYNELKLGIVDLWKLGHGSKHVEKKVQKMEKLIAATASLYSSLDALAELEISERKLGQWKHKGPSMQGKPNFQLFKEKLEKQRKQVHHLREVSLWSQTFDKSVHLMARVVCFVYARLYVVFGPYVPVLSSVSLGNLRPSHQKEILKDSPAQCCIIAQLMNEQIHSHSGPIPTASNSKLRMVRFYSRKSVFFLDEDDDLGDRKVSRSNRVFHAAGPSTVGGSGLALRYANVILLAEKCLDSAESLDPETRESLYQMLPENVKSLVKSKLSKNVKGTEDDQLLAVGWREALRGIMGWLAPMAHDTVQWHLERNPEKMKFDLKPTVLLLQTLHFSDKEKTEAAIAEVLVSLSCIFKHENCILSCESS</sequence>
<evidence type="ECO:0008006" key="5">
    <source>
        <dbReference type="Google" id="ProtNLM"/>
    </source>
</evidence>
<dbReference type="InterPro" id="IPR007700">
    <property type="entry name" value="DUF668"/>
</dbReference>
<dbReference type="Proteomes" id="UP000295252">
    <property type="component" value="Chromosome VIII"/>
</dbReference>
<proteinExistence type="predicted"/>
<evidence type="ECO:0000259" key="2">
    <source>
        <dbReference type="Pfam" id="PF11961"/>
    </source>
</evidence>
<dbReference type="AlphaFoldDB" id="A0A068UDD8"/>
<dbReference type="Pfam" id="PF11961">
    <property type="entry name" value="DUF3475"/>
    <property type="match status" value="1"/>
</dbReference>
<name>A0A068UDD8_COFCA</name>
<dbReference type="STRING" id="49390.A0A068UDD8"/>
<dbReference type="PhylomeDB" id="A0A068UDD8"/>
<dbReference type="InParanoid" id="A0A068UDD8"/>
<keyword evidence="4" id="KW-1185">Reference proteome</keyword>
<dbReference type="OMA" id="ENRQWSE"/>
<feature type="domain" description="DUF668" evidence="1">
    <location>
        <begin position="325"/>
        <end position="412"/>
    </location>
</feature>
<dbReference type="OrthoDB" id="673374at2759"/>
<evidence type="ECO:0000259" key="1">
    <source>
        <dbReference type="Pfam" id="PF05003"/>
    </source>
</evidence>
<dbReference type="Gramene" id="CDP06580">
    <property type="protein sequence ID" value="CDP06580"/>
    <property type="gene ID" value="GSCOC_T00023485001"/>
</dbReference>
<feature type="domain" description="DUF3475" evidence="2">
    <location>
        <begin position="24"/>
        <end position="79"/>
    </location>
</feature>
<evidence type="ECO:0000313" key="3">
    <source>
        <dbReference type="EMBL" id="CDP06580.1"/>
    </source>
</evidence>
<accession>A0A068UDD8</accession>
<reference evidence="4" key="1">
    <citation type="journal article" date="2014" name="Science">
        <title>The coffee genome provides insight into the convergent evolution of caffeine biosynthesis.</title>
        <authorList>
            <person name="Denoeud F."/>
            <person name="Carretero-Paulet L."/>
            <person name="Dereeper A."/>
            <person name="Droc G."/>
            <person name="Guyot R."/>
            <person name="Pietrella M."/>
            <person name="Zheng C."/>
            <person name="Alberti A."/>
            <person name="Anthony F."/>
            <person name="Aprea G."/>
            <person name="Aury J.M."/>
            <person name="Bento P."/>
            <person name="Bernard M."/>
            <person name="Bocs S."/>
            <person name="Campa C."/>
            <person name="Cenci A."/>
            <person name="Combes M.C."/>
            <person name="Crouzillat D."/>
            <person name="Da Silva C."/>
            <person name="Daddiego L."/>
            <person name="De Bellis F."/>
            <person name="Dussert S."/>
            <person name="Garsmeur O."/>
            <person name="Gayraud T."/>
            <person name="Guignon V."/>
            <person name="Jahn K."/>
            <person name="Jamilloux V."/>
            <person name="Joet T."/>
            <person name="Labadie K."/>
            <person name="Lan T."/>
            <person name="Leclercq J."/>
            <person name="Lepelley M."/>
            <person name="Leroy T."/>
            <person name="Li L.T."/>
            <person name="Librado P."/>
            <person name="Lopez L."/>
            <person name="Munoz A."/>
            <person name="Noel B."/>
            <person name="Pallavicini A."/>
            <person name="Perrotta G."/>
            <person name="Poncet V."/>
            <person name="Pot D."/>
            <person name="Priyono X."/>
            <person name="Rigoreau M."/>
            <person name="Rouard M."/>
            <person name="Rozas J."/>
            <person name="Tranchant-Dubreuil C."/>
            <person name="VanBuren R."/>
            <person name="Zhang Q."/>
            <person name="Andrade A.C."/>
            <person name="Argout X."/>
            <person name="Bertrand B."/>
            <person name="de Kochko A."/>
            <person name="Graziosi G."/>
            <person name="Henry R.J."/>
            <person name="Jayarama X."/>
            <person name="Ming R."/>
            <person name="Nagai C."/>
            <person name="Rounsley S."/>
            <person name="Sankoff D."/>
            <person name="Giuliano G."/>
            <person name="Albert V.A."/>
            <person name="Wincker P."/>
            <person name="Lashermes P."/>
        </authorList>
    </citation>
    <scope>NUCLEOTIDE SEQUENCE [LARGE SCALE GENOMIC DNA]</scope>
    <source>
        <strain evidence="4">cv. DH200-94</strain>
    </source>
</reference>
<dbReference type="PANTHER" id="PTHR31371:SF13">
    <property type="entry name" value="OS05G0457600 PROTEIN"/>
    <property type="match status" value="1"/>
</dbReference>
<dbReference type="GO" id="GO:0045927">
    <property type="term" value="P:positive regulation of growth"/>
    <property type="evidence" value="ECO:0007669"/>
    <property type="project" value="InterPro"/>
</dbReference>
<dbReference type="InterPro" id="IPR021864">
    <property type="entry name" value="DUF3475"/>
</dbReference>
<dbReference type="Pfam" id="PF05003">
    <property type="entry name" value="DUF668"/>
    <property type="match status" value="1"/>
</dbReference>